<dbReference type="CDD" id="cd00065">
    <property type="entry name" value="FYVE_like_SF"/>
    <property type="match status" value="1"/>
</dbReference>
<name>A0A1J4KPN0_9EUKA</name>
<dbReference type="InterPro" id="IPR000409">
    <property type="entry name" value="BEACH_dom"/>
</dbReference>
<dbReference type="SUPFAM" id="SSF81837">
    <property type="entry name" value="BEACH domain"/>
    <property type="match status" value="1"/>
</dbReference>
<evidence type="ECO:0000313" key="4">
    <source>
        <dbReference type="Proteomes" id="UP000179807"/>
    </source>
</evidence>
<dbReference type="Proteomes" id="UP000179807">
    <property type="component" value="Unassembled WGS sequence"/>
</dbReference>
<evidence type="ECO:0000313" key="3">
    <source>
        <dbReference type="EMBL" id="OHT11748.1"/>
    </source>
</evidence>
<comment type="caution">
    <text evidence="3">The sequence shown here is derived from an EMBL/GenBank/DDBJ whole genome shotgun (WGS) entry which is preliminary data.</text>
</comment>
<evidence type="ECO:0000259" key="2">
    <source>
        <dbReference type="PROSITE" id="PS50197"/>
    </source>
</evidence>
<protein>
    <recommendedName>
        <fullName evidence="2">BEACH domain-containing protein</fullName>
    </recommendedName>
</protein>
<dbReference type="Pfam" id="PF02138">
    <property type="entry name" value="Beach"/>
    <property type="match status" value="1"/>
</dbReference>
<dbReference type="Gene3D" id="2.60.120.200">
    <property type="match status" value="1"/>
</dbReference>
<dbReference type="PROSITE" id="PS50197">
    <property type="entry name" value="BEACH"/>
    <property type="match status" value="1"/>
</dbReference>
<dbReference type="SUPFAM" id="SSF50978">
    <property type="entry name" value="WD40 repeat-like"/>
    <property type="match status" value="1"/>
</dbReference>
<gene>
    <name evidence="3" type="ORF">TRFO_18728</name>
</gene>
<reference evidence="3" key="1">
    <citation type="submission" date="2016-10" db="EMBL/GenBank/DDBJ databases">
        <authorList>
            <person name="Benchimol M."/>
            <person name="Almeida L.G."/>
            <person name="Vasconcelos A.T."/>
            <person name="Perreira-Neves A."/>
            <person name="Rosa I.A."/>
            <person name="Tasca T."/>
            <person name="Bogo M.R."/>
            <person name="de Souza W."/>
        </authorList>
    </citation>
    <scope>NUCLEOTIDE SEQUENCE [LARGE SCALE GENOMIC DNA]</scope>
    <source>
        <strain evidence="3">K</strain>
    </source>
</reference>
<dbReference type="PANTHER" id="PTHR13743:SF123">
    <property type="entry name" value="PROTEIN FAN"/>
    <property type="match status" value="1"/>
</dbReference>
<dbReference type="OrthoDB" id="10666080at2759"/>
<organism evidence="3 4">
    <name type="scientific">Tritrichomonas foetus</name>
    <dbReference type="NCBI Taxonomy" id="1144522"/>
    <lineage>
        <taxon>Eukaryota</taxon>
        <taxon>Metamonada</taxon>
        <taxon>Parabasalia</taxon>
        <taxon>Tritrichomonadida</taxon>
        <taxon>Tritrichomonadidae</taxon>
        <taxon>Tritrichomonas</taxon>
    </lineage>
</organism>
<dbReference type="SUPFAM" id="SSF49899">
    <property type="entry name" value="Concanavalin A-like lectins/glucanases"/>
    <property type="match status" value="1"/>
</dbReference>
<dbReference type="InterPro" id="IPR016024">
    <property type="entry name" value="ARM-type_fold"/>
</dbReference>
<dbReference type="InterPro" id="IPR036372">
    <property type="entry name" value="BEACH_dom_sf"/>
</dbReference>
<dbReference type="SUPFAM" id="SSF48371">
    <property type="entry name" value="ARM repeat"/>
    <property type="match status" value="1"/>
</dbReference>
<dbReference type="SMART" id="SM01026">
    <property type="entry name" value="Beach"/>
    <property type="match status" value="1"/>
</dbReference>
<dbReference type="InterPro" id="IPR050865">
    <property type="entry name" value="BEACH_Domain"/>
</dbReference>
<dbReference type="CDD" id="cd06071">
    <property type="entry name" value="Beach"/>
    <property type="match status" value="1"/>
</dbReference>
<proteinExistence type="predicted"/>
<dbReference type="InterPro" id="IPR036322">
    <property type="entry name" value="WD40_repeat_dom_sf"/>
</dbReference>
<accession>A0A1J4KPN0</accession>
<dbReference type="RefSeq" id="XP_068364884.1">
    <property type="nucleotide sequence ID" value="XM_068500349.1"/>
</dbReference>
<dbReference type="EMBL" id="MLAK01000580">
    <property type="protein sequence ID" value="OHT11748.1"/>
    <property type="molecule type" value="Genomic_DNA"/>
</dbReference>
<keyword evidence="4" id="KW-1185">Reference proteome</keyword>
<keyword evidence="1" id="KW-0853">WD repeat</keyword>
<feature type="domain" description="BEACH" evidence="2">
    <location>
        <begin position="1930"/>
        <end position="2215"/>
    </location>
</feature>
<dbReference type="PANTHER" id="PTHR13743">
    <property type="entry name" value="BEIGE/BEACH-RELATED"/>
    <property type="match status" value="1"/>
</dbReference>
<dbReference type="VEuPathDB" id="TrichDB:TRFO_18728"/>
<dbReference type="InterPro" id="IPR013320">
    <property type="entry name" value="ConA-like_dom_sf"/>
</dbReference>
<evidence type="ECO:0000256" key="1">
    <source>
        <dbReference type="ARBA" id="ARBA00022574"/>
    </source>
</evidence>
<dbReference type="Gene3D" id="1.10.1540.10">
    <property type="entry name" value="BEACH domain"/>
    <property type="match status" value="1"/>
</dbReference>
<dbReference type="GeneID" id="94835053"/>
<sequence>MNEKFKSKITLNENIANLNSIAENISALFSQINDSTTDDDKRKLIFETLPLFQQIIESKNQQAHKSEQIKNAVKSLFTVAGNHFQCILDNPEENSNFPNFINKILATKFAYEVPLSVVGFMTKLFSASPEDPSKIEIYAQTTQTFFKMQAYRLLVLKNQAIETILKNLAENEKNNINIIAFEQFTKHASFYADQKVRKQVVVFLQAITPVMPNLMGRRCQVVINFLFELVKHTPHDFTVIFSKIGLLEAISKKLKECGTKGENQGENKNQGETENQGEILYQNNALNLLLFCAKTAPIMEKNELSIPTSLLFQTFKNQEKIDNYSRQELMKYFLELLKDVDQSQNPFQTTQITMISKSIPLSDHESIKLFCDFADYLRTVLKYDMTPLMPALTKMCKNYKLMIEVDMTKLIEVFTHLGQDLIEHIYDFFFPLLIGIKPEEFASLFNKYTMLFGIYDATFGKHLNKQDTEDFMIQFLSAYPFYTDKNAANNAIKNIVLTKKGYIFTKTIFAAVEQTMGSMDSAIQLFSLLLKFAISSRGFSHQCIQTKVFNQVIAYYSKYKFPSNLILNFISAVSNHRFYPEFDHQIYQNLLENNFIDETPENLLDLALGLQIGEDRNHGNLCFPSIIWKCAPYDFKYAFDLWLCGHISMNTWARDSKQPLSNFPCICDVARQYMHPKHIRMLMKDTKLIEEICKGDFAVAPFFEFPPLKSDVSISFNSNEDSISASFWLMFTSFTNVVTIVATIGTATFTAKNDVIFLNEQQITTIKPNIWNHFVVTIDELKENVIYLNCEIIHKFQMKPFKNVTLASKNNTATWCAGCFRFYTSILTEQQVKELNALGVGHVDPSPLNESTIYSPYNILSLFKPFDTTTLQNMRPVLIYSLLDYFTLAAKGSNPIFVRAMDMLNDNQIDGTLNYVNALCSLQKKKSTGWTLKEFALYMSIICNYDTPMVSMDLINRICECFIINEKEKKFDWDSFFIFILDYRFFYTDFEPEMVNLINKYHDKFPFMPDSPLNTILMNFILTLLLLPDFNPDYRSNIFSLVYQHIPDTATILRFIVSSPDFSSDLLDYSNHYRGQNNETIEILLSLYISIPLEKFDEYYILDNLEPQQAFMIMDHVKNSLFGSNESLNEDMFLRYCQRNIYATDSWEGALSFFLGNKTFLKTFDYDLTNFQFQYLPNLFRMMAFLSFAAARLPTDSMWNPFCEKMLQQLGKLVDLIEDPAQYYNLIFIIMTLGKPLNTQSNFPLAPQIATDGEIVNCALSRGQEYPKQEPTPFEMPKVKISVKGSDLPNIGSLMPSTFYLSESCNFTMDVKVSQLNFVIMEKQTSIFNLNWNESLERLYEQFEIENTQPSDVENTNIAKALVDLLVKFILKFPESIETIMPNSIYFEPKLSLFWIQNITLVLLQIYDKENLYVPSVLDYIIHRLNEGFYASIYTDVMTYLFSIFKKNKKGVIPNEYFPSIWASINIANTQQLEPLCDLFLNNEAMLIQKSTFELNNTLTILASDSLIPFLPKSFSAFYTHFIQKLKGNDSFFSKWKKEHSNIDIKLILNGLLILGEKGIDDYTAWKSSQENQAMLASFDELLQQTRERDRATNGDIIRKHLVPFLQKLESNGSELFNEVNSMLHAEIIHKVKSSAIATAVRYYTRRSLLASVEHYLRLREYMITKTFPFNDANSSRYSMTILTDPIFPARRQTPSPLEYEHPEFPNGTADAIFHYKPSVELEFGIFPDCVRSAIYTCRFRGPSFIRRCKYPMLGRYLGISSALPATEYHILLDVFGLNKQQINYTCEASFLHGVDVLEGTAIFTPDKLYFFEGCKIRDKQVFQTHSYENDISQELYIQLYQSGLFTNNLFTFRSHYVLVTELNQITCSTNHLWIQRPFSITLNYSLGYHFVLNFTRTTYDEAANLIKAGVDAFLESAPPETNTRSPIMTARLLQHKMPKLTQMWCDGEIDNYTYIGLINRIAKRCYADLTQYPAFPWVVSDYVSESLVATPDSNNFRDLTKPMGQQSEERAKKFDAVFENSDPGYFYGTHYLHFGVVTYFMFRTDPFSVYFFLLHRGWDHPHRLFYKVLETWMSASTNAPSDVKELIPQIYKVPEILTNNSNLPLVVKDKEDVRIVELPKWAANSRHFSQVLTKFFENIRVTNYLQNWIDLIFGVNSRGQGAINTKNLFHPTCYPDGKDLGDIVDHVEKQCIISSIINFGQCSPQVFMKPHPNSNRPHSKIHLLSKPANIVMQKVKVNCQNITSIYINQSDIVAVNDPKTSILPSLQLFKSNDRTLTYQAVSNDGFLAIKVFIDGHLTIYRLKYNKGIYSEEVLVTNHLAELGVKRCAISSTHFVAFAAYGKSVLQFDVGTQRRLPPIKLKFPVNFIAIDEDAALIWITGTNSITLCSISGTILIEEQLKSEITAIHASPLPEYYENRGAMIGHSDGFVSFIGYSYVNMKLVMIHRMKIADEPIVSVAIDARGHRAIAATKTNVFDLEYIGTKEKPLSPKLFVGCAFCGNTKKTLPTCPRCSRYCCSKCLSKDPALGMKVCNSCKKPLPEQPQKSTR</sequence>